<reference evidence="2" key="1">
    <citation type="submission" date="2014-09" db="EMBL/GenBank/DDBJ databases">
        <authorList>
            <person name="Magalhaes I.L.F."/>
            <person name="Oliveira U."/>
            <person name="Santos F.R."/>
            <person name="Vidigal T.H.D.A."/>
            <person name="Brescovit A.D."/>
            <person name="Santos A.J."/>
        </authorList>
    </citation>
    <scope>NUCLEOTIDE SEQUENCE</scope>
    <source>
        <tissue evidence="2">Shoot tissue taken approximately 20 cm above the soil surface</tissue>
    </source>
</reference>
<name>A0A0A9H535_ARUDO</name>
<organism evidence="2">
    <name type="scientific">Arundo donax</name>
    <name type="common">Giant reed</name>
    <name type="synonym">Donax arundinaceus</name>
    <dbReference type="NCBI Taxonomy" id="35708"/>
    <lineage>
        <taxon>Eukaryota</taxon>
        <taxon>Viridiplantae</taxon>
        <taxon>Streptophyta</taxon>
        <taxon>Embryophyta</taxon>
        <taxon>Tracheophyta</taxon>
        <taxon>Spermatophyta</taxon>
        <taxon>Magnoliopsida</taxon>
        <taxon>Liliopsida</taxon>
        <taxon>Poales</taxon>
        <taxon>Poaceae</taxon>
        <taxon>PACMAD clade</taxon>
        <taxon>Arundinoideae</taxon>
        <taxon>Arundineae</taxon>
        <taxon>Arundo</taxon>
    </lineage>
</organism>
<sequence length="48" mass="6068">MRARRRRRRSRPPPCRRPRALSRSLRPWRWRMRRGSFTDGRGLDYCIR</sequence>
<dbReference type="AlphaFoldDB" id="A0A0A9H535"/>
<evidence type="ECO:0000256" key="1">
    <source>
        <dbReference type="SAM" id="MobiDB-lite"/>
    </source>
</evidence>
<feature type="region of interest" description="Disordered" evidence="1">
    <location>
        <begin position="1"/>
        <end position="20"/>
    </location>
</feature>
<reference evidence="2" key="2">
    <citation type="journal article" date="2015" name="Data Brief">
        <title>Shoot transcriptome of the giant reed, Arundo donax.</title>
        <authorList>
            <person name="Barrero R.A."/>
            <person name="Guerrero F.D."/>
            <person name="Moolhuijzen P."/>
            <person name="Goolsby J.A."/>
            <person name="Tidwell J."/>
            <person name="Bellgard S.E."/>
            <person name="Bellgard M.I."/>
        </authorList>
    </citation>
    <scope>NUCLEOTIDE SEQUENCE</scope>
    <source>
        <tissue evidence="2">Shoot tissue taken approximately 20 cm above the soil surface</tissue>
    </source>
</reference>
<evidence type="ECO:0000313" key="2">
    <source>
        <dbReference type="EMBL" id="JAE32315.1"/>
    </source>
</evidence>
<dbReference type="EMBL" id="GBRH01165581">
    <property type="protein sequence ID" value="JAE32315.1"/>
    <property type="molecule type" value="Transcribed_RNA"/>
</dbReference>
<proteinExistence type="predicted"/>
<accession>A0A0A9H535</accession>
<protein>
    <submittedName>
        <fullName evidence="2">Uncharacterized protein</fullName>
    </submittedName>
</protein>